<evidence type="ECO:0000313" key="1">
    <source>
        <dbReference type="EMBL" id="GGM53162.1"/>
    </source>
</evidence>
<organism evidence="1 2">
    <name type="scientific">Dactylosporangium sucinum</name>
    <dbReference type="NCBI Taxonomy" id="1424081"/>
    <lineage>
        <taxon>Bacteria</taxon>
        <taxon>Bacillati</taxon>
        <taxon>Actinomycetota</taxon>
        <taxon>Actinomycetes</taxon>
        <taxon>Micromonosporales</taxon>
        <taxon>Micromonosporaceae</taxon>
        <taxon>Dactylosporangium</taxon>
    </lineage>
</organism>
<gene>
    <name evidence="1" type="ORF">GCM10007977_063540</name>
</gene>
<evidence type="ECO:0000313" key="2">
    <source>
        <dbReference type="Proteomes" id="UP000642070"/>
    </source>
</evidence>
<reference evidence="1" key="2">
    <citation type="submission" date="2020-09" db="EMBL/GenBank/DDBJ databases">
        <authorList>
            <person name="Sun Q."/>
            <person name="Ohkuma M."/>
        </authorList>
    </citation>
    <scope>NUCLEOTIDE SEQUENCE</scope>
    <source>
        <strain evidence="1">JCM 19831</strain>
    </source>
</reference>
<proteinExistence type="predicted"/>
<accession>A0A917X1K2</accession>
<dbReference type="Proteomes" id="UP000642070">
    <property type="component" value="Unassembled WGS sequence"/>
</dbReference>
<keyword evidence="2" id="KW-1185">Reference proteome</keyword>
<sequence>MTVQDHQPVSRYQYAYLFVVTGLVDSASKAGPPQIDGPLIAVITTSSETTVEVTESRLAALDKAGSAGWFAGEETYTARGYAGTFLHNQVKQIPSVVAAGESFRYFMRRAV</sequence>
<name>A0A917X1K2_9ACTN</name>
<protein>
    <submittedName>
        <fullName evidence="1">Uncharacterized protein</fullName>
    </submittedName>
</protein>
<dbReference type="EMBL" id="BMPI01000035">
    <property type="protein sequence ID" value="GGM53162.1"/>
    <property type="molecule type" value="Genomic_DNA"/>
</dbReference>
<dbReference type="RefSeq" id="WP_190253664.1">
    <property type="nucleotide sequence ID" value="NZ_BMPI01000035.1"/>
</dbReference>
<reference evidence="1" key="1">
    <citation type="journal article" date="2014" name="Int. J. Syst. Evol. Microbiol.">
        <title>Complete genome sequence of Corynebacterium casei LMG S-19264T (=DSM 44701T), isolated from a smear-ripened cheese.</title>
        <authorList>
            <consortium name="US DOE Joint Genome Institute (JGI-PGF)"/>
            <person name="Walter F."/>
            <person name="Albersmeier A."/>
            <person name="Kalinowski J."/>
            <person name="Ruckert C."/>
        </authorList>
    </citation>
    <scope>NUCLEOTIDE SEQUENCE</scope>
    <source>
        <strain evidence="1">JCM 19831</strain>
    </source>
</reference>
<comment type="caution">
    <text evidence="1">The sequence shown here is derived from an EMBL/GenBank/DDBJ whole genome shotgun (WGS) entry which is preliminary data.</text>
</comment>
<dbReference type="AlphaFoldDB" id="A0A917X1K2"/>